<evidence type="ECO:0000259" key="1">
    <source>
        <dbReference type="Pfam" id="PF00582"/>
    </source>
</evidence>
<reference evidence="2" key="1">
    <citation type="submission" date="2022-03" db="EMBL/GenBank/DDBJ databases">
        <title>Description of Abyssus ytuae gen. nov., sp. nov., a novel member of the family Flavobacteriaceae isolated from the sediment of Mariana Trench.</title>
        <authorList>
            <person name="Zhang J."/>
            <person name="Xu X."/>
        </authorList>
    </citation>
    <scope>NUCLEOTIDE SEQUENCE</scope>
    <source>
        <strain evidence="2">MT3330</strain>
    </source>
</reference>
<organism evidence="2 3">
    <name type="scientific">Abyssalbus ytuae</name>
    <dbReference type="NCBI Taxonomy" id="2926907"/>
    <lineage>
        <taxon>Bacteria</taxon>
        <taxon>Pseudomonadati</taxon>
        <taxon>Bacteroidota</taxon>
        <taxon>Flavobacteriia</taxon>
        <taxon>Flavobacteriales</taxon>
        <taxon>Flavobacteriaceae</taxon>
        <taxon>Abyssalbus</taxon>
    </lineage>
</organism>
<dbReference type="InterPro" id="IPR006016">
    <property type="entry name" value="UspA"/>
</dbReference>
<dbReference type="RefSeq" id="WP_255845840.1">
    <property type="nucleotide sequence ID" value="NZ_CP094358.1"/>
</dbReference>
<proteinExistence type="predicted"/>
<dbReference type="KEGG" id="fbm:MQE35_07965"/>
<dbReference type="EMBL" id="CP094358">
    <property type="protein sequence ID" value="UOB19223.1"/>
    <property type="molecule type" value="Genomic_DNA"/>
</dbReference>
<dbReference type="SUPFAM" id="SSF52402">
    <property type="entry name" value="Adenine nucleotide alpha hydrolases-like"/>
    <property type="match status" value="1"/>
</dbReference>
<sequence length="271" mass="30528">MENRKFKILLLSDLKDTSGNILKNTAALAKMINGEIDFFHIKNPSEVVDKENQLSAVRTINATYLDSKKHINALVKPIAKSYGVKIETNFTIGYVKDEINKYIHFFKPDIIVLGKRKNVPLKLMGDSITQFVLSSFNGVVVIASHNQVLESDQELSLGMMNATKKTLKMQLIEKLLMQTNKPLKSFKVLKGDNPSNAEDIINDKKVVEFVFDYKDDVINTVSKYLLKNKIDVLFVNNDLTKKDKKSGFNIKDVIGKLSVPLMYAGSSNYSS</sequence>
<dbReference type="Proteomes" id="UP000831290">
    <property type="component" value="Chromosome"/>
</dbReference>
<dbReference type="AlphaFoldDB" id="A0A9E7D3E6"/>
<accession>A0A9E7D3E6</accession>
<dbReference type="Gene3D" id="3.40.50.620">
    <property type="entry name" value="HUPs"/>
    <property type="match status" value="1"/>
</dbReference>
<dbReference type="Pfam" id="PF00582">
    <property type="entry name" value="Usp"/>
    <property type="match status" value="1"/>
</dbReference>
<feature type="domain" description="UspA" evidence="1">
    <location>
        <begin position="7"/>
        <end position="138"/>
    </location>
</feature>
<gene>
    <name evidence="2" type="ORF">MQE35_07965</name>
</gene>
<evidence type="ECO:0000313" key="2">
    <source>
        <dbReference type="EMBL" id="UOB19223.1"/>
    </source>
</evidence>
<protein>
    <submittedName>
        <fullName evidence="2">Universal stress protein</fullName>
    </submittedName>
</protein>
<dbReference type="CDD" id="cd00293">
    <property type="entry name" value="USP-like"/>
    <property type="match status" value="1"/>
</dbReference>
<name>A0A9E7D3E6_9FLAO</name>
<dbReference type="InterPro" id="IPR014729">
    <property type="entry name" value="Rossmann-like_a/b/a_fold"/>
</dbReference>
<evidence type="ECO:0000313" key="3">
    <source>
        <dbReference type="Proteomes" id="UP000831290"/>
    </source>
</evidence>
<keyword evidence="3" id="KW-1185">Reference proteome</keyword>